<dbReference type="EMBL" id="RSCK01000106">
    <property type="protein sequence ID" value="RUT02669.1"/>
    <property type="molecule type" value="Genomic_DNA"/>
</dbReference>
<reference evidence="2 3" key="1">
    <citation type="journal article" date="2019" name="Genome Biol. Evol.">
        <title>Day and night: Metabolic profiles and evolutionary relationships of six axenic non-marine cyanobacteria.</title>
        <authorList>
            <person name="Will S.E."/>
            <person name="Henke P."/>
            <person name="Boedeker C."/>
            <person name="Huang S."/>
            <person name="Brinkmann H."/>
            <person name="Rohde M."/>
            <person name="Jarek M."/>
            <person name="Friedl T."/>
            <person name="Seufert S."/>
            <person name="Schumacher M."/>
            <person name="Overmann J."/>
            <person name="Neumann-Schaal M."/>
            <person name="Petersen J."/>
        </authorList>
    </citation>
    <scope>NUCLEOTIDE SEQUENCE [LARGE SCALE GENOMIC DNA]</scope>
    <source>
        <strain evidence="2 3">SAG 39.79</strain>
    </source>
</reference>
<dbReference type="AlphaFoldDB" id="A0AB37UAR0"/>
<dbReference type="RefSeq" id="WP_106169170.1">
    <property type="nucleotide sequence ID" value="NZ_JAVKZF010000004.1"/>
</dbReference>
<feature type="domain" description="DUF6888" evidence="1">
    <location>
        <begin position="1"/>
        <end position="57"/>
    </location>
</feature>
<accession>A0AB37UAR0</accession>
<keyword evidence="3" id="KW-1185">Reference proteome</keyword>
<sequence>MPTTAQAIKSVILCQYLSNGYKPINVFRYDSKSETIYIQAGENDGIALIIFRNGSWRFENQ</sequence>
<evidence type="ECO:0000313" key="2">
    <source>
        <dbReference type="EMBL" id="RUT02669.1"/>
    </source>
</evidence>
<evidence type="ECO:0000259" key="1">
    <source>
        <dbReference type="Pfam" id="PF21828"/>
    </source>
</evidence>
<dbReference type="InterPro" id="IPR054181">
    <property type="entry name" value="DUF6888"/>
</dbReference>
<evidence type="ECO:0000313" key="3">
    <source>
        <dbReference type="Proteomes" id="UP000282574"/>
    </source>
</evidence>
<protein>
    <recommendedName>
        <fullName evidence="1">DUF6888 domain-containing protein</fullName>
    </recommendedName>
</protein>
<organism evidence="2 3">
    <name type="scientific">Chroococcidiopsis cubana SAG 39.79</name>
    <dbReference type="NCBI Taxonomy" id="388085"/>
    <lineage>
        <taxon>Bacteria</taxon>
        <taxon>Bacillati</taxon>
        <taxon>Cyanobacteriota</taxon>
        <taxon>Cyanophyceae</taxon>
        <taxon>Chroococcidiopsidales</taxon>
        <taxon>Chroococcidiopsidaceae</taxon>
        <taxon>Chroococcidiopsis</taxon>
    </lineage>
</organism>
<proteinExistence type="predicted"/>
<dbReference type="Pfam" id="PF21828">
    <property type="entry name" value="DUF6888"/>
    <property type="match status" value="1"/>
</dbReference>
<comment type="caution">
    <text evidence="2">The sequence shown here is derived from an EMBL/GenBank/DDBJ whole genome shotgun (WGS) entry which is preliminary data.</text>
</comment>
<name>A0AB37UAR0_9CYAN</name>
<gene>
    <name evidence="2" type="ORF">DSM107010_62090</name>
</gene>
<dbReference type="Proteomes" id="UP000282574">
    <property type="component" value="Unassembled WGS sequence"/>
</dbReference>